<evidence type="ECO:0000313" key="1">
    <source>
        <dbReference type="EMBL" id="TVY08212.1"/>
    </source>
</evidence>
<dbReference type="Proteomes" id="UP000317036">
    <property type="component" value="Unassembled WGS sequence"/>
</dbReference>
<dbReference type="AlphaFoldDB" id="A0A559K7V9"/>
<proteinExistence type="predicted"/>
<gene>
    <name evidence="1" type="ORF">FPZ49_20135</name>
</gene>
<dbReference type="OrthoDB" id="9808883at2"/>
<protein>
    <submittedName>
        <fullName evidence="1">DUF1272 domain-containing protein</fullName>
    </submittedName>
</protein>
<name>A0A559K7V9_9BACL</name>
<dbReference type="Pfam" id="PF06906">
    <property type="entry name" value="DUF1272"/>
    <property type="match status" value="1"/>
</dbReference>
<dbReference type="EMBL" id="VNJI01000026">
    <property type="protein sequence ID" value="TVY08212.1"/>
    <property type="molecule type" value="Genomic_DNA"/>
</dbReference>
<organism evidence="1 2">
    <name type="scientific">Paenibacillus cremeus</name>
    <dbReference type="NCBI Taxonomy" id="2163881"/>
    <lineage>
        <taxon>Bacteria</taxon>
        <taxon>Bacillati</taxon>
        <taxon>Bacillota</taxon>
        <taxon>Bacilli</taxon>
        <taxon>Bacillales</taxon>
        <taxon>Paenibacillaceae</taxon>
        <taxon>Paenibacillus</taxon>
    </lineage>
</organism>
<comment type="caution">
    <text evidence="1">The sequence shown here is derived from an EMBL/GenBank/DDBJ whole genome shotgun (WGS) entry which is preliminary data.</text>
</comment>
<dbReference type="InterPro" id="IPR010696">
    <property type="entry name" value="DUF1272"/>
</dbReference>
<sequence>MALEMRDKCEKCTNELHKHSVAYICTNECTFCHDCTDNMNYVCPNCQGELVKRPRSKNLLQSCSISLEKSSDYSS</sequence>
<reference evidence="1 2" key="1">
    <citation type="submission" date="2019-07" db="EMBL/GenBank/DDBJ databases">
        <authorList>
            <person name="Kim J."/>
        </authorList>
    </citation>
    <scope>NUCLEOTIDE SEQUENCE [LARGE SCALE GENOMIC DNA]</scope>
    <source>
        <strain evidence="1 2">JC52</strain>
    </source>
</reference>
<accession>A0A559K7V9</accession>
<keyword evidence="2" id="KW-1185">Reference proteome</keyword>
<evidence type="ECO:0000313" key="2">
    <source>
        <dbReference type="Proteomes" id="UP000317036"/>
    </source>
</evidence>